<dbReference type="Proteomes" id="UP000287352">
    <property type="component" value="Unassembled WGS sequence"/>
</dbReference>
<evidence type="ECO:0000256" key="5">
    <source>
        <dbReference type="PROSITE-ProRule" id="PRU00169"/>
    </source>
</evidence>
<dbReference type="PROSITE" id="PS50043">
    <property type="entry name" value="HTH_LUXR_2"/>
    <property type="match status" value="1"/>
</dbReference>
<gene>
    <name evidence="8" type="ORF">KTT_34480</name>
</gene>
<keyword evidence="1 5" id="KW-0597">Phosphoprotein</keyword>
<keyword evidence="3 8" id="KW-0238">DNA-binding</keyword>
<dbReference type="InterPro" id="IPR039420">
    <property type="entry name" value="WalR-like"/>
</dbReference>
<dbReference type="Gene3D" id="3.40.50.2300">
    <property type="match status" value="1"/>
</dbReference>
<dbReference type="GO" id="GO:0003677">
    <property type="term" value="F:DNA binding"/>
    <property type="evidence" value="ECO:0007669"/>
    <property type="project" value="UniProtKB-KW"/>
</dbReference>
<evidence type="ECO:0000313" key="8">
    <source>
        <dbReference type="EMBL" id="GCE13589.1"/>
    </source>
</evidence>
<dbReference type="PANTHER" id="PTHR43214">
    <property type="entry name" value="TWO-COMPONENT RESPONSE REGULATOR"/>
    <property type="match status" value="1"/>
</dbReference>
<dbReference type="Pfam" id="PF00072">
    <property type="entry name" value="Response_reg"/>
    <property type="match status" value="1"/>
</dbReference>
<dbReference type="SMART" id="SM00421">
    <property type="entry name" value="HTH_LUXR"/>
    <property type="match status" value="1"/>
</dbReference>
<keyword evidence="4" id="KW-0804">Transcription</keyword>
<dbReference type="RefSeq" id="WP_126581101.1">
    <property type="nucleotide sequence ID" value="NZ_BIFR01000001.1"/>
</dbReference>
<evidence type="ECO:0000256" key="4">
    <source>
        <dbReference type="ARBA" id="ARBA00023163"/>
    </source>
</evidence>
<evidence type="ECO:0000259" key="6">
    <source>
        <dbReference type="PROSITE" id="PS50043"/>
    </source>
</evidence>
<reference evidence="9" key="1">
    <citation type="submission" date="2018-12" db="EMBL/GenBank/DDBJ databases">
        <title>Tengunoibacter tsumagoiensis gen. nov., sp. nov., Dictyobacter kobayashii sp. nov., D. alpinus sp. nov., and D. joshuensis sp. nov. and description of Dictyobacteraceae fam. nov. within the order Ktedonobacterales isolated from Tengu-no-mugimeshi.</title>
        <authorList>
            <person name="Wang C.M."/>
            <person name="Zheng Y."/>
            <person name="Sakai Y."/>
            <person name="Toyoda A."/>
            <person name="Minakuchi Y."/>
            <person name="Abe K."/>
            <person name="Yokota A."/>
            <person name="Yabe S."/>
        </authorList>
    </citation>
    <scope>NUCLEOTIDE SEQUENCE [LARGE SCALE GENOMIC DNA]</scope>
    <source>
        <strain evidence="9">Uno3</strain>
    </source>
</reference>
<dbReference type="PROSITE" id="PS50110">
    <property type="entry name" value="RESPONSE_REGULATORY"/>
    <property type="match status" value="1"/>
</dbReference>
<dbReference type="GO" id="GO:0000160">
    <property type="term" value="P:phosphorelay signal transduction system"/>
    <property type="evidence" value="ECO:0007669"/>
    <property type="project" value="InterPro"/>
</dbReference>
<dbReference type="GO" id="GO:0006355">
    <property type="term" value="P:regulation of DNA-templated transcription"/>
    <property type="evidence" value="ECO:0007669"/>
    <property type="project" value="InterPro"/>
</dbReference>
<sequence length="221" mass="24672">METQKIINATIRILVVADHVILRQGIQAMLTAENDFDIVGEAGSGKAAIRLASELEPDIVLIDTSLEATNGLDIAHQLLRSAPNTRIVLFAGSNDEKLLFEALRIGVHGYLHKTLSINELREALRAVQRGERVLGQSQAVTQVLVEFHRLVTEQTRLSRGLSTTEIELVQLASKGYTNKEIGKQHFWSEVQVKRKMQEIYRKLQVTDRAQAVAEAMRQGLI</sequence>
<dbReference type="InterPro" id="IPR011006">
    <property type="entry name" value="CheY-like_superfamily"/>
</dbReference>
<dbReference type="PANTHER" id="PTHR43214:SF24">
    <property type="entry name" value="TRANSCRIPTIONAL REGULATORY PROTEIN NARL-RELATED"/>
    <property type="match status" value="1"/>
</dbReference>
<dbReference type="Pfam" id="PF00196">
    <property type="entry name" value="GerE"/>
    <property type="match status" value="1"/>
</dbReference>
<dbReference type="InterPro" id="IPR001789">
    <property type="entry name" value="Sig_transdc_resp-reg_receiver"/>
</dbReference>
<dbReference type="SUPFAM" id="SSF52172">
    <property type="entry name" value="CheY-like"/>
    <property type="match status" value="1"/>
</dbReference>
<dbReference type="CDD" id="cd06170">
    <property type="entry name" value="LuxR_C_like"/>
    <property type="match status" value="1"/>
</dbReference>
<name>A0A402A3H1_9CHLR</name>
<organism evidence="8 9">
    <name type="scientific">Tengunoibacter tsumagoiensis</name>
    <dbReference type="NCBI Taxonomy" id="2014871"/>
    <lineage>
        <taxon>Bacteria</taxon>
        <taxon>Bacillati</taxon>
        <taxon>Chloroflexota</taxon>
        <taxon>Ktedonobacteria</taxon>
        <taxon>Ktedonobacterales</taxon>
        <taxon>Dictyobacteraceae</taxon>
        <taxon>Tengunoibacter</taxon>
    </lineage>
</organism>
<dbReference type="SMART" id="SM00448">
    <property type="entry name" value="REC"/>
    <property type="match status" value="1"/>
</dbReference>
<dbReference type="EMBL" id="BIFR01000001">
    <property type="protein sequence ID" value="GCE13589.1"/>
    <property type="molecule type" value="Genomic_DNA"/>
</dbReference>
<feature type="domain" description="HTH luxR-type" evidence="6">
    <location>
        <begin position="154"/>
        <end position="219"/>
    </location>
</feature>
<evidence type="ECO:0000256" key="2">
    <source>
        <dbReference type="ARBA" id="ARBA00023015"/>
    </source>
</evidence>
<dbReference type="InterPro" id="IPR000792">
    <property type="entry name" value="Tscrpt_reg_LuxR_C"/>
</dbReference>
<evidence type="ECO:0000259" key="7">
    <source>
        <dbReference type="PROSITE" id="PS50110"/>
    </source>
</evidence>
<proteinExistence type="predicted"/>
<evidence type="ECO:0000256" key="3">
    <source>
        <dbReference type="ARBA" id="ARBA00023125"/>
    </source>
</evidence>
<feature type="domain" description="Response regulatory" evidence="7">
    <location>
        <begin position="12"/>
        <end position="128"/>
    </location>
</feature>
<dbReference type="InterPro" id="IPR058245">
    <property type="entry name" value="NreC/VraR/RcsB-like_REC"/>
</dbReference>
<evidence type="ECO:0000313" key="9">
    <source>
        <dbReference type="Proteomes" id="UP000287352"/>
    </source>
</evidence>
<feature type="modified residue" description="4-aspartylphosphate" evidence="5">
    <location>
        <position position="63"/>
    </location>
</feature>
<keyword evidence="9" id="KW-1185">Reference proteome</keyword>
<protein>
    <submittedName>
        <fullName evidence="8">DNA-binding response regulator</fullName>
    </submittedName>
</protein>
<dbReference type="AlphaFoldDB" id="A0A402A3H1"/>
<dbReference type="CDD" id="cd17535">
    <property type="entry name" value="REC_NarL-like"/>
    <property type="match status" value="1"/>
</dbReference>
<comment type="caution">
    <text evidence="8">The sequence shown here is derived from an EMBL/GenBank/DDBJ whole genome shotgun (WGS) entry which is preliminary data.</text>
</comment>
<keyword evidence="2" id="KW-0805">Transcription regulation</keyword>
<accession>A0A402A3H1</accession>
<evidence type="ECO:0000256" key="1">
    <source>
        <dbReference type="ARBA" id="ARBA00022553"/>
    </source>
</evidence>
<dbReference type="OrthoDB" id="9808843at2"/>